<dbReference type="PROSITE" id="PS00086">
    <property type="entry name" value="CYTOCHROME_P450"/>
    <property type="match status" value="1"/>
</dbReference>
<evidence type="ECO:0000256" key="17">
    <source>
        <dbReference type="ARBA" id="ARBA00083909"/>
    </source>
</evidence>
<dbReference type="InterPro" id="IPR017972">
    <property type="entry name" value="Cyt_P450_CS"/>
</dbReference>
<keyword evidence="8 18" id="KW-0408">Iron</keyword>
<dbReference type="InterPro" id="IPR001128">
    <property type="entry name" value="Cyt_P450"/>
</dbReference>
<dbReference type="eggNOG" id="COG2124">
    <property type="taxonomic scope" value="Bacteria"/>
</dbReference>
<keyword evidence="5 18" id="KW-0479">Metal-binding</keyword>
<dbReference type="PANTHER" id="PTHR46696">
    <property type="entry name" value="P450, PUTATIVE (EUROFUNG)-RELATED"/>
    <property type="match status" value="1"/>
</dbReference>
<evidence type="ECO:0000256" key="12">
    <source>
        <dbReference type="ARBA" id="ARBA00023221"/>
    </source>
</evidence>
<dbReference type="OrthoDB" id="5241086at2"/>
<dbReference type="GO" id="GO:0036199">
    <property type="term" value="F:cholest-4-en-3-one 26-monooxygenase activity"/>
    <property type="evidence" value="ECO:0007669"/>
    <property type="project" value="TreeGrafter"/>
</dbReference>
<keyword evidence="7 18" id="KW-0560">Oxidoreductase</keyword>
<dbReference type="GO" id="GO:0006707">
    <property type="term" value="P:cholesterol catabolic process"/>
    <property type="evidence" value="ECO:0007669"/>
    <property type="project" value="TreeGrafter"/>
</dbReference>
<dbReference type="InterPro" id="IPR002397">
    <property type="entry name" value="Cyt_P450_B"/>
</dbReference>
<dbReference type="AlphaFoldDB" id="K5B962"/>
<evidence type="ECO:0000256" key="13">
    <source>
        <dbReference type="ARBA" id="ARBA00049645"/>
    </source>
</evidence>
<dbReference type="PANTHER" id="PTHR46696:SF4">
    <property type="entry name" value="BIOTIN BIOSYNTHESIS CYTOCHROME P450"/>
    <property type="match status" value="1"/>
</dbReference>
<proteinExistence type="inferred from homology"/>
<dbReference type="InterPro" id="IPR036396">
    <property type="entry name" value="Cyt_P450_sf"/>
</dbReference>
<dbReference type="GO" id="GO:0020037">
    <property type="term" value="F:heme binding"/>
    <property type="evidence" value="ECO:0007669"/>
    <property type="project" value="InterPro"/>
</dbReference>
<evidence type="ECO:0000256" key="16">
    <source>
        <dbReference type="ARBA" id="ARBA00082981"/>
    </source>
</evidence>
<dbReference type="PRINTS" id="PR00385">
    <property type="entry name" value="P450"/>
</dbReference>
<keyword evidence="12" id="KW-0753">Steroid metabolism</keyword>
<evidence type="ECO:0000256" key="11">
    <source>
        <dbReference type="ARBA" id="ARBA00023166"/>
    </source>
</evidence>
<name>K5B962_MYCHD</name>
<dbReference type="PRINTS" id="PR00359">
    <property type="entry name" value="BP450"/>
</dbReference>
<evidence type="ECO:0000313" key="20">
    <source>
        <dbReference type="Proteomes" id="UP000006265"/>
    </source>
</evidence>
<evidence type="ECO:0000256" key="6">
    <source>
        <dbReference type="ARBA" id="ARBA00022963"/>
    </source>
</evidence>
<evidence type="ECO:0000256" key="15">
    <source>
        <dbReference type="ARBA" id="ARBA00079588"/>
    </source>
</evidence>
<evidence type="ECO:0000256" key="5">
    <source>
        <dbReference type="ARBA" id="ARBA00022723"/>
    </source>
</evidence>
<evidence type="ECO:0000256" key="3">
    <source>
        <dbReference type="ARBA" id="ARBA00022548"/>
    </source>
</evidence>
<reference evidence="19 20" key="1">
    <citation type="journal article" date="2012" name="J. Bacteriol.">
        <title>Genome sequence of Mycobacterium hassiacum DSM 44199, a rare source of heat-stable mycobacterial proteins.</title>
        <authorList>
            <person name="Tiago I."/>
            <person name="Maranha A."/>
            <person name="Mendes V."/>
            <person name="Alarico S."/>
            <person name="Moynihan P.J."/>
            <person name="Clarke A.J."/>
            <person name="Macedo-Ribeiro S."/>
            <person name="Pereira P.J."/>
            <person name="Empadinhas N."/>
        </authorList>
    </citation>
    <scope>NUCLEOTIDE SEQUENCE [LARGE SCALE GENOMIC DNA]</scope>
    <source>
        <strain evidence="20">DSM 44199 / CIP 105218 / JCM 12690 / 3849</strain>
    </source>
</reference>
<dbReference type="EMBL" id="AMRA01000027">
    <property type="protein sequence ID" value="EKF24893.1"/>
    <property type="molecule type" value="Genomic_DNA"/>
</dbReference>
<dbReference type="GO" id="GO:0005506">
    <property type="term" value="F:iron ion binding"/>
    <property type="evidence" value="ECO:0007669"/>
    <property type="project" value="InterPro"/>
</dbReference>
<evidence type="ECO:0000256" key="10">
    <source>
        <dbReference type="ARBA" id="ARBA00023098"/>
    </source>
</evidence>
<evidence type="ECO:0000256" key="2">
    <source>
        <dbReference type="ARBA" id="ARBA00010617"/>
    </source>
</evidence>
<keyword evidence="6" id="KW-0442">Lipid degradation</keyword>
<evidence type="ECO:0000256" key="8">
    <source>
        <dbReference type="ARBA" id="ARBA00023004"/>
    </source>
</evidence>
<keyword evidence="10" id="KW-0443">Lipid metabolism</keyword>
<evidence type="ECO:0000256" key="7">
    <source>
        <dbReference type="ARBA" id="ARBA00023002"/>
    </source>
</evidence>
<evidence type="ECO:0000256" key="1">
    <source>
        <dbReference type="ARBA" id="ARBA00001971"/>
    </source>
</evidence>
<keyword evidence="9 18" id="KW-0503">Monooxygenase</keyword>
<dbReference type="CDD" id="cd11033">
    <property type="entry name" value="CYP142-like"/>
    <property type="match status" value="1"/>
</dbReference>
<keyword evidence="20" id="KW-1185">Reference proteome</keyword>
<evidence type="ECO:0000256" key="14">
    <source>
        <dbReference type="ARBA" id="ARBA00070775"/>
    </source>
</evidence>
<dbReference type="RefSeq" id="WP_005625408.1">
    <property type="nucleotide sequence ID" value="NZ_AMRA01000027.1"/>
</dbReference>
<protein>
    <recommendedName>
        <fullName evidence="14">Steroid C26-monooxygenase</fullName>
    </recommendedName>
    <alternativeName>
        <fullName evidence="15">Cholest-4-en-3-one C26-monooxygenase</fullName>
    </alternativeName>
    <alternativeName>
        <fullName evidence="17">Cholesterol C26-monooxygenase</fullName>
    </alternativeName>
    <alternativeName>
        <fullName evidence="16">Steroid C27-monooxygenase</fullName>
    </alternativeName>
</protein>
<comment type="caution">
    <text evidence="19">The sequence shown here is derived from an EMBL/GenBank/DDBJ whole genome shotgun (WGS) entry which is preliminary data.</text>
</comment>
<comment type="cofactor">
    <cofactor evidence="1">
        <name>heme</name>
        <dbReference type="ChEBI" id="CHEBI:30413"/>
    </cofactor>
</comment>
<dbReference type="GO" id="GO:0008395">
    <property type="term" value="F:steroid hydroxylase activity"/>
    <property type="evidence" value="ECO:0007669"/>
    <property type="project" value="TreeGrafter"/>
</dbReference>
<gene>
    <name evidence="19" type="ORF">C731_1068</name>
</gene>
<accession>K5B962</accession>
<dbReference type="PATRIC" id="fig|1122247.3.peg.1026"/>
<dbReference type="Gene3D" id="1.10.630.10">
    <property type="entry name" value="Cytochrome P450"/>
    <property type="match status" value="1"/>
</dbReference>
<sequence>MGTPTIDQTLEAAKVFADPTAYADEQRLHRALSYLRANQPVVYVDYEPYRPFYAITKHADVMDIERDNELWLSEPRPLLGTAEADDLAKAQLEAGMGLRTLIHMDDPHHRDVRKIGADWFRPKAMRDLKVRVDELARRYVDKMVEIGPQCDFVTDIAVHYPLYVILSLLGLPESDFPRMLKLTQELFGGDEEEYKRGTTPEEQLQVLMDFFNYFTELTISRRKNPTEDLASAIANGRINGELLSDTDCLSYYVIVATAGHDTTSHAIAGGMRALIEHQDQLERLKAHPELMGTAVEEMIRWSTPVKEFMRTAAADTEVRGVPIKAGESVYLSYVSANFDEEVFDDPFRFDVGRDPNKHLAFGYGVHFCLGAALARMEINSFFTELLPRLDSIELAGTPELASTVFVGGLKHLPIRYSVR</sequence>
<evidence type="ECO:0000256" key="18">
    <source>
        <dbReference type="RuleBase" id="RU000461"/>
    </source>
</evidence>
<dbReference type="Pfam" id="PF00067">
    <property type="entry name" value="p450"/>
    <property type="match status" value="1"/>
</dbReference>
<keyword evidence="4 18" id="KW-0349">Heme</keyword>
<comment type="similarity">
    <text evidence="2 18">Belongs to the cytochrome P450 family.</text>
</comment>
<organism evidence="19 20">
    <name type="scientific">Mycolicibacterium hassiacum (strain DSM 44199 / CIP 105218 / JCM 12690 / 3849)</name>
    <name type="common">Mycobacterium hassiacum</name>
    <dbReference type="NCBI Taxonomy" id="1122247"/>
    <lineage>
        <taxon>Bacteria</taxon>
        <taxon>Bacillati</taxon>
        <taxon>Actinomycetota</taxon>
        <taxon>Actinomycetes</taxon>
        <taxon>Mycobacteriales</taxon>
        <taxon>Mycobacteriaceae</taxon>
        <taxon>Mycolicibacterium</taxon>
    </lineage>
</organism>
<comment type="pathway">
    <text evidence="13">Steroid metabolism; cholesterol degradation.</text>
</comment>
<keyword evidence="3" id="KW-0153">Cholesterol metabolism</keyword>
<dbReference type="Proteomes" id="UP000006265">
    <property type="component" value="Unassembled WGS sequence"/>
</dbReference>
<evidence type="ECO:0000313" key="19">
    <source>
        <dbReference type="EMBL" id="EKF24893.1"/>
    </source>
</evidence>
<dbReference type="FunFam" id="1.10.630.10:FF:000018">
    <property type="entry name" value="Cytochrome P450 monooxygenase"/>
    <property type="match status" value="1"/>
</dbReference>
<keyword evidence="11" id="KW-1207">Sterol metabolism</keyword>
<evidence type="ECO:0000256" key="9">
    <source>
        <dbReference type="ARBA" id="ARBA00023033"/>
    </source>
</evidence>
<dbReference type="STRING" id="1122247.GCA_000379865_03918"/>
<evidence type="ECO:0000256" key="4">
    <source>
        <dbReference type="ARBA" id="ARBA00022617"/>
    </source>
</evidence>
<dbReference type="SUPFAM" id="SSF48264">
    <property type="entry name" value="Cytochrome P450"/>
    <property type="match status" value="1"/>
</dbReference>